<evidence type="ECO:0000313" key="2">
    <source>
        <dbReference type="EMBL" id="ARF11820.1"/>
    </source>
</evidence>
<dbReference type="InterPro" id="IPR036388">
    <property type="entry name" value="WH-like_DNA-bd_sf"/>
</dbReference>
<dbReference type="InterPro" id="IPR059120">
    <property type="entry name" value="Cullin-like_AB"/>
</dbReference>
<sequence length="596" mass="70495">MTEVLDQSNTSLYNNFGTITYNTLNNSLMHFISQNQIDNRMDMFKQICKNILKGNNDFNIVLFHNLIFNLVNKNPQAVDNTIIEIFDEVTKDLHSDILLQIQETNFTLDGFIKLYQQYYSSALLLSQYLVYFDRNVLVNNNNKYSHINLVRNYSFYKNVINQKYNSLYLYEVLTKLVEINTTEIDTIIKLCKMYTFYIKLSFIAKEKKDTLFNNDLNKLFLITLGSNQEFVKKLTHYIHLNIVNNNTTAYPNIKEIIGIITKYFLEKDMFNMYYEKFLETRLLMPKCNFETESSFILNFQRPSDNKIIQNMLYKIEDLKNYKLDTDAYNKLNIEIGSNKFKNVKNLDHKKVHAYLFRYFAWTQSLDNNNSIIKYNTASVPELDAYIEIYNKFYNYKYPNREIVWKFNYGTAIVKLTINNVEYLLQLTTPQMLLLMQFVNNKKLTAHQLATNLNISLKTLGETLNTFIRVGILTRDITKDPKDPTMEFYINPNFKKDETNLSFVTTPDLNKTDTVEIQDKFAIGRENITQASIIRCIKHNKDITYQNIFDKIKTQLPFQLTDQMFSQCMTRCVTENYITKSNDVYNYLEETDSDNDE</sequence>
<dbReference type="EMBL" id="KY684109">
    <property type="protein sequence ID" value="ARF11820.1"/>
    <property type="molecule type" value="Genomic_DNA"/>
</dbReference>
<dbReference type="PANTHER" id="PTHR11932">
    <property type="entry name" value="CULLIN"/>
    <property type="match status" value="1"/>
</dbReference>
<dbReference type="SUPFAM" id="SSF46785">
    <property type="entry name" value="Winged helix' DNA-binding domain"/>
    <property type="match status" value="1"/>
</dbReference>
<organism evidence="2">
    <name type="scientific">Klosneuvirus KNV1</name>
    <dbReference type="NCBI Taxonomy" id="1977640"/>
    <lineage>
        <taxon>Viruses</taxon>
        <taxon>Varidnaviria</taxon>
        <taxon>Bamfordvirae</taxon>
        <taxon>Nucleocytoviricota</taxon>
        <taxon>Megaviricetes</taxon>
        <taxon>Imitervirales</taxon>
        <taxon>Mimiviridae</taxon>
        <taxon>Klosneuvirinae</taxon>
        <taxon>Klosneuvirus</taxon>
    </lineage>
</organism>
<dbReference type="InterPro" id="IPR045093">
    <property type="entry name" value="Cullin"/>
</dbReference>
<dbReference type="Gene3D" id="3.30.230.130">
    <property type="entry name" value="Cullin, Chain C, Domain 2"/>
    <property type="match status" value="1"/>
</dbReference>
<reference evidence="2" key="1">
    <citation type="journal article" date="2017" name="Science">
        <title>Giant viruses with an expanded complement of translation system components.</title>
        <authorList>
            <person name="Schulz F."/>
            <person name="Yutin N."/>
            <person name="Ivanova N.N."/>
            <person name="Ortega D.R."/>
            <person name="Lee T.K."/>
            <person name="Vierheilig J."/>
            <person name="Daims H."/>
            <person name="Horn M."/>
            <person name="Wagner M."/>
            <person name="Jensen G.J."/>
            <person name="Kyrpides N.C."/>
            <person name="Koonin E.V."/>
            <person name="Woyke T."/>
        </authorList>
    </citation>
    <scope>NUCLEOTIDE SEQUENCE</scope>
    <source>
        <strain evidence="2">KNV1</strain>
    </source>
</reference>
<name>A0A1V0SJC3_9VIRU</name>
<dbReference type="Gene3D" id="1.10.10.10">
    <property type="entry name" value="Winged helix-like DNA-binding domain superfamily/Winged helix DNA-binding domain"/>
    <property type="match status" value="1"/>
</dbReference>
<evidence type="ECO:0000259" key="1">
    <source>
        <dbReference type="PROSITE" id="PS50069"/>
    </source>
</evidence>
<dbReference type="GO" id="GO:0031625">
    <property type="term" value="F:ubiquitin protein ligase binding"/>
    <property type="evidence" value="ECO:0007669"/>
    <property type="project" value="InterPro"/>
</dbReference>
<dbReference type="SUPFAM" id="SSF75632">
    <property type="entry name" value="Cullin homology domain"/>
    <property type="match status" value="1"/>
</dbReference>
<dbReference type="GO" id="GO:0006511">
    <property type="term" value="P:ubiquitin-dependent protein catabolic process"/>
    <property type="evidence" value="ECO:0007669"/>
    <property type="project" value="InterPro"/>
</dbReference>
<feature type="domain" description="Cullin family profile" evidence="1">
    <location>
        <begin position="259"/>
        <end position="467"/>
    </location>
</feature>
<dbReference type="InterPro" id="IPR036390">
    <property type="entry name" value="WH_DNA-bd_sf"/>
</dbReference>
<protein>
    <submittedName>
        <fullName evidence="2">Cullin family protein</fullName>
    </submittedName>
</protein>
<proteinExistence type="predicted"/>
<gene>
    <name evidence="2" type="ORF">Klosneuvirus_2_256</name>
</gene>
<dbReference type="PROSITE" id="PS50069">
    <property type="entry name" value="CULLIN_2"/>
    <property type="match status" value="1"/>
</dbReference>
<dbReference type="InterPro" id="IPR036317">
    <property type="entry name" value="Cullin_homology_sf"/>
</dbReference>
<accession>A0A1V0SJC3</accession>
<dbReference type="Pfam" id="PF26557">
    <property type="entry name" value="Cullin_AB"/>
    <property type="match status" value="1"/>
</dbReference>
<dbReference type="InterPro" id="IPR016158">
    <property type="entry name" value="Cullin_homology"/>
</dbReference>